<protein>
    <submittedName>
        <fullName evidence="1">Uncharacterized protein</fullName>
    </submittedName>
</protein>
<proteinExistence type="predicted"/>
<dbReference type="AlphaFoldDB" id="A0A919JPQ1"/>
<gene>
    <name evidence="1" type="ORF">Ani05nite_67340</name>
</gene>
<dbReference type="Proteomes" id="UP000647172">
    <property type="component" value="Unassembled WGS sequence"/>
</dbReference>
<reference evidence="1" key="1">
    <citation type="submission" date="2021-01" db="EMBL/GenBank/DDBJ databases">
        <title>Whole genome shotgun sequence of Actinoplanes nipponensis NBRC 14063.</title>
        <authorList>
            <person name="Komaki H."/>
            <person name="Tamura T."/>
        </authorList>
    </citation>
    <scope>NUCLEOTIDE SEQUENCE</scope>
    <source>
        <strain evidence="1">NBRC 14063</strain>
    </source>
</reference>
<organism evidence="1 2">
    <name type="scientific">Actinoplanes nipponensis</name>
    <dbReference type="NCBI Taxonomy" id="135950"/>
    <lineage>
        <taxon>Bacteria</taxon>
        <taxon>Bacillati</taxon>
        <taxon>Actinomycetota</taxon>
        <taxon>Actinomycetes</taxon>
        <taxon>Micromonosporales</taxon>
        <taxon>Micromonosporaceae</taxon>
        <taxon>Actinoplanes</taxon>
    </lineage>
</organism>
<keyword evidence="2" id="KW-1185">Reference proteome</keyword>
<dbReference type="RefSeq" id="WP_203775047.1">
    <property type="nucleotide sequence ID" value="NZ_BAAAYJ010000099.1"/>
</dbReference>
<name>A0A919JPQ1_9ACTN</name>
<dbReference type="EMBL" id="BOMQ01000079">
    <property type="protein sequence ID" value="GIE53200.1"/>
    <property type="molecule type" value="Genomic_DNA"/>
</dbReference>
<comment type="caution">
    <text evidence="1">The sequence shown here is derived from an EMBL/GenBank/DDBJ whole genome shotgun (WGS) entry which is preliminary data.</text>
</comment>
<sequence>MTEPGNKVTTRTTTARDALPTELVQQLQWLGRQPRPAAPPGAVGVLCDRVLAYAGPQHVASVLPVLRGTGSGLVVAGPRPGKPMPRAADFDYDGPIVLDPDAYGYHRATRDQPFLLPRGGFAGTNPTLDDVLDAQLRAGYAVACTPTGYIGAGDTAALLAAAQQVKALNRTDTLFVVALEVSLLDRTFFDQTRAILQDAGHPVALVLGIKQGDPLTHSKRIIPNLRLLAATVPLMPIRTDFNALDLMAHGAFAAAIGTGGSVRHAVPPPRKPMAFVRDASPSVLVPELMCWWKGSKIAMLCGAAPSRSPRCSCNVCQNQPLTRFKYKEDQPEAIAHAATAWQNIAAGMLSQATMRERAEYWRNICKGAVNEHQMLANRVRQVDPLPVQKPLEQWAELPAWRTA</sequence>
<accession>A0A919JPQ1</accession>
<evidence type="ECO:0000313" key="1">
    <source>
        <dbReference type="EMBL" id="GIE53200.1"/>
    </source>
</evidence>
<evidence type="ECO:0000313" key="2">
    <source>
        <dbReference type="Proteomes" id="UP000647172"/>
    </source>
</evidence>